<feature type="compositionally biased region" description="Gly residues" evidence="3">
    <location>
        <begin position="90"/>
        <end position="114"/>
    </location>
</feature>
<organism evidence="4 5">
    <name type="scientific">Escovopsis weberi</name>
    <dbReference type="NCBI Taxonomy" id="150374"/>
    <lineage>
        <taxon>Eukaryota</taxon>
        <taxon>Fungi</taxon>
        <taxon>Dikarya</taxon>
        <taxon>Ascomycota</taxon>
        <taxon>Pezizomycotina</taxon>
        <taxon>Sordariomycetes</taxon>
        <taxon>Hypocreomycetidae</taxon>
        <taxon>Hypocreales</taxon>
        <taxon>Hypocreaceae</taxon>
        <taxon>Escovopsis</taxon>
    </lineage>
</organism>
<evidence type="ECO:0000256" key="2">
    <source>
        <dbReference type="ARBA" id="ARBA00023242"/>
    </source>
</evidence>
<dbReference type="GO" id="GO:0005634">
    <property type="term" value="C:nucleus"/>
    <property type="evidence" value="ECO:0007669"/>
    <property type="project" value="UniProtKB-SubCell"/>
</dbReference>
<feature type="region of interest" description="Disordered" evidence="3">
    <location>
        <begin position="470"/>
        <end position="507"/>
    </location>
</feature>
<dbReference type="PANTHER" id="PTHR45093">
    <property type="entry name" value="TRANSCRIPTION ACTIVATOR MSS11"/>
    <property type="match status" value="1"/>
</dbReference>
<evidence type="ECO:0000313" key="4">
    <source>
        <dbReference type="EMBL" id="KOS19784.1"/>
    </source>
</evidence>
<reference evidence="4 5" key="1">
    <citation type="submission" date="2015-07" db="EMBL/GenBank/DDBJ databases">
        <title>The genome of the fungus Escovopsis weberi, a specialized disease agent of ant agriculture.</title>
        <authorList>
            <person name="de Man T.J."/>
            <person name="Stajich J.E."/>
            <person name="Kubicek C.P."/>
            <person name="Chenthamara K."/>
            <person name="Atanasova L."/>
            <person name="Druzhinina I.S."/>
            <person name="Birnbaum S."/>
            <person name="Barribeau S.M."/>
            <person name="Teiling C."/>
            <person name="Suen G."/>
            <person name="Currie C."/>
            <person name="Gerardo N.M."/>
        </authorList>
    </citation>
    <scope>NUCLEOTIDE SEQUENCE [LARGE SCALE GENOMIC DNA]</scope>
</reference>
<dbReference type="PANTHER" id="PTHR45093:SF2">
    <property type="entry name" value="LISH DOMAIN-CONTAINING PROTEIN"/>
    <property type="match status" value="1"/>
</dbReference>
<protein>
    <submittedName>
        <fullName evidence="4">Uncharacterized protein</fullName>
    </submittedName>
</protein>
<accession>A0A0M8N3D9</accession>
<evidence type="ECO:0000256" key="3">
    <source>
        <dbReference type="SAM" id="MobiDB-lite"/>
    </source>
</evidence>
<dbReference type="EMBL" id="LGSR01000020">
    <property type="protein sequence ID" value="KOS19784.1"/>
    <property type="molecule type" value="Genomic_DNA"/>
</dbReference>
<feature type="compositionally biased region" description="Polar residues" evidence="3">
    <location>
        <begin position="124"/>
        <end position="140"/>
    </location>
</feature>
<feature type="compositionally biased region" description="Low complexity" evidence="3">
    <location>
        <begin position="14"/>
        <end position="27"/>
    </location>
</feature>
<evidence type="ECO:0000313" key="5">
    <source>
        <dbReference type="Proteomes" id="UP000053831"/>
    </source>
</evidence>
<name>A0A0M8N3D9_ESCWE</name>
<feature type="compositionally biased region" description="Low complexity" evidence="3">
    <location>
        <begin position="193"/>
        <end position="216"/>
    </location>
</feature>
<evidence type="ECO:0000256" key="1">
    <source>
        <dbReference type="ARBA" id="ARBA00004123"/>
    </source>
</evidence>
<feature type="compositionally biased region" description="Low complexity" evidence="3">
    <location>
        <begin position="381"/>
        <end position="400"/>
    </location>
</feature>
<feature type="region of interest" description="Disordered" evidence="3">
    <location>
        <begin position="83"/>
        <end position="217"/>
    </location>
</feature>
<keyword evidence="5" id="KW-1185">Reference proteome</keyword>
<dbReference type="Proteomes" id="UP000053831">
    <property type="component" value="Unassembled WGS sequence"/>
</dbReference>
<gene>
    <name evidence="4" type="ORF">ESCO_001134</name>
</gene>
<feature type="compositionally biased region" description="Polar residues" evidence="3">
    <location>
        <begin position="174"/>
        <end position="183"/>
    </location>
</feature>
<keyword evidence="2" id="KW-0539">Nucleus</keyword>
<dbReference type="STRING" id="150374.A0A0M8N3D9"/>
<feature type="region of interest" description="Disordered" evidence="3">
    <location>
        <begin position="1"/>
        <end position="69"/>
    </location>
</feature>
<comment type="caution">
    <text evidence="4">The sequence shown here is derived from an EMBL/GenBank/DDBJ whole genome shotgun (WGS) entry which is preliminary data.</text>
</comment>
<feature type="compositionally biased region" description="Low complexity" evidence="3">
    <location>
        <begin position="34"/>
        <end position="59"/>
    </location>
</feature>
<feature type="compositionally biased region" description="Low complexity" evidence="3">
    <location>
        <begin position="146"/>
        <end position="167"/>
    </location>
</feature>
<feature type="region of interest" description="Disordered" evidence="3">
    <location>
        <begin position="299"/>
        <end position="349"/>
    </location>
</feature>
<dbReference type="AlphaFoldDB" id="A0A0M8N3D9"/>
<feature type="region of interest" description="Disordered" evidence="3">
    <location>
        <begin position="369"/>
        <end position="400"/>
    </location>
</feature>
<comment type="subcellular location">
    <subcellularLocation>
        <location evidence="1">Nucleus</location>
    </subcellularLocation>
</comment>
<sequence length="507" mass="53147">MPSFPRLGKSANRSQQSVAAEQQQQQQQPPPSSLPLSRANTAAAAASTAVPRPGSASGANGSGITGAASASAVVTVAAAPLGSASAAATGGSGSGSAGGGGGGGGGLGGGGSGGLVVVAADCPQDSTTPRSASSALSSQEPFVDTQQQQQQQQHQQQQLQHQSAQLQTAGHLFPSSTSGSVQNPIHAGSLESLHQQLQFQQQHQQQHQHQQHQEQLPPHDFASAAQNLIAAQRYSSAQLQQSHPLKLEQLYGSVSTTSLDDLSGAAGYHQAQGATSPPAASTEKRSTRKLIKGIFAKATGSQEQGHHGHGHGQSQVQGQSTPARYDNTGGLARRPSKRSSRIIPNLNTTIRKVTNDPEVPLSAYDEVSYPSSLLAGPPSQPHQLQHPQQQQQQQQQSGHVQSIALVSHDQQFRYDHEQISYDQIHSPIHPPGQQFNFPVNTSQDPYFQSGDGLMTSSYPGPGLTQQLLPQQNPETISQLSHDSHAQEVDQQPGHIDGHPFGNSGTSY</sequence>
<proteinExistence type="predicted"/>